<dbReference type="Gene3D" id="2.170.150.40">
    <property type="entry name" value="Domain of unknown function (DUF427)"/>
    <property type="match status" value="1"/>
</dbReference>
<dbReference type="PANTHER" id="PTHR34310">
    <property type="entry name" value="DUF427 DOMAIN PROTEIN (AFU_ORTHOLOGUE AFUA_3G02220)"/>
    <property type="match status" value="1"/>
</dbReference>
<protein>
    <submittedName>
        <fullName evidence="2">DUF427 domain-containing protein</fullName>
    </submittedName>
</protein>
<dbReference type="PANTHER" id="PTHR34310:SF9">
    <property type="entry name" value="BLR5716 PROTEIN"/>
    <property type="match status" value="1"/>
</dbReference>
<comment type="caution">
    <text evidence="2">The sequence shown here is derived from an EMBL/GenBank/DDBJ whole genome shotgun (WGS) entry which is preliminary data.</text>
</comment>
<sequence length="121" mass="13884">MKIPGADHPITIERNPNRVRVIFNGRTIADTKRALRLKEATFPAVQYVPRQDVDMTSLRRTSHSTQCPYKGNASYFSIRVGDRTEENAVWSYESPYPSVVEIKDYLAFYANRVDAIEEMPS</sequence>
<dbReference type="AlphaFoldDB" id="A0A9D6V2H2"/>
<dbReference type="Pfam" id="PF04248">
    <property type="entry name" value="NTP_transf_9"/>
    <property type="match status" value="1"/>
</dbReference>
<evidence type="ECO:0000313" key="3">
    <source>
        <dbReference type="Proteomes" id="UP000807825"/>
    </source>
</evidence>
<reference evidence="2" key="1">
    <citation type="submission" date="2020-07" db="EMBL/GenBank/DDBJ databases">
        <title>Huge and variable diversity of episymbiotic CPR bacteria and DPANN archaea in groundwater ecosystems.</title>
        <authorList>
            <person name="He C.Y."/>
            <person name="Keren R."/>
            <person name="Whittaker M."/>
            <person name="Farag I.F."/>
            <person name="Doudna J."/>
            <person name="Cate J.H.D."/>
            <person name="Banfield J.F."/>
        </authorList>
    </citation>
    <scope>NUCLEOTIDE SEQUENCE</scope>
    <source>
        <strain evidence="2">NC_groundwater_1664_Pr3_B-0.1um_52_9</strain>
    </source>
</reference>
<proteinExistence type="predicted"/>
<organism evidence="2 3">
    <name type="scientific">Desulfomonile tiedjei</name>
    <dbReference type="NCBI Taxonomy" id="2358"/>
    <lineage>
        <taxon>Bacteria</taxon>
        <taxon>Pseudomonadati</taxon>
        <taxon>Thermodesulfobacteriota</taxon>
        <taxon>Desulfomonilia</taxon>
        <taxon>Desulfomonilales</taxon>
        <taxon>Desulfomonilaceae</taxon>
        <taxon>Desulfomonile</taxon>
    </lineage>
</organism>
<dbReference type="InterPro" id="IPR007361">
    <property type="entry name" value="DUF427"/>
</dbReference>
<evidence type="ECO:0000259" key="1">
    <source>
        <dbReference type="Pfam" id="PF04248"/>
    </source>
</evidence>
<accession>A0A9D6V2H2</accession>
<dbReference type="Proteomes" id="UP000807825">
    <property type="component" value="Unassembled WGS sequence"/>
</dbReference>
<dbReference type="EMBL" id="JACRDE010000135">
    <property type="protein sequence ID" value="MBI5248756.1"/>
    <property type="molecule type" value="Genomic_DNA"/>
</dbReference>
<name>A0A9D6V2H2_9BACT</name>
<evidence type="ECO:0000313" key="2">
    <source>
        <dbReference type="EMBL" id="MBI5248756.1"/>
    </source>
</evidence>
<gene>
    <name evidence="2" type="ORF">HY912_04610</name>
</gene>
<feature type="domain" description="DUF427" evidence="1">
    <location>
        <begin position="19"/>
        <end position="110"/>
    </location>
</feature>
<dbReference type="InterPro" id="IPR038694">
    <property type="entry name" value="DUF427_sf"/>
</dbReference>